<dbReference type="GO" id="GO:0016853">
    <property type="term" value="F:isomerase activity"/>
    <property type="evidence" value="ECO:0007669"/>
    <property type="project" value="UniProtKB-KW"/>
</dbReference>
<evidence type="ECO:0000259" key="7">
    <source>
        <dbReference type="PROSITE" id="PS52039"/>
    </source>
</evidence>
<organism evidence="8 9">
    <name type="scientific">Tigheibacillus halophilus</name>
    <dbReference type="NCBI Taxonomy" id="361280"/>
    <lineage>
        <taxon>Bacteria</taxon>
        <taxon>Bacillati</taxon>
        <taxon>Bacillota</taxon>
        <taxon>Bacilli</taxon>
        <taxon>Bacillales</taxon>
        <taxon>Bacillaceae</taxon>
        <taxon>Tigheibacillus</taxon>
    </lineage>
</organism>
<dbReference type="Pfam" id="PF01131">
    <property type="entry name" value="Topoisom_bac"/>
    <property type="match status" value="1"/>
</dbReference>
<dbReference type="PANTHER" id="PTHR11390:SF21">
    <property type="entry name" value="DNA TOPOISOMERASE 3-ALPHA"/>
    <property type="match status" value="1"/>
</dbReference>
<dbReference type="PRINTS" id="PR00417">
    <property type="entry name" value="PRTPISMRASEI"/>
</dbReference>
<dbReference type="InterPro" id="IPR003601">
    <property type="entry name" value="Topo_IA_2"/>
</dbReference>
<keyword evidence="1 8" id="KW-0413">Isomerase</keyword>
<gene>
    <name evidence="8" type="ORF">RWE15_19820</name>
</gene>
<evidence type="ECO:0000313" key="9">
    <source>
        <dbReference type="Proteomes" id="UP001281447"/>
    </source>
</evidence>
<reference evidence="8 9" key="1">
    <citation type="submission" date="2023-10" db="EMBL/GenBank/DDBJ databases">
        <title>Virgibacillus halophilus 5B73C genome.</title>
        <authorList>
            <person name="Miliotis G."/>
            <person name="Sengupta P."/>
            <person name="Hameed A."/>
            <person name="Chuvochina M."/>
            <person name="Mcdonagh F."/>
            <person name="Simpson A.C."/>
            <person name="Singh N.K."/>
            <person name="Rekha P.D."/>
            <person name="Raman K."/>
            <person name="Hugenholtz P."/>
            <person name="Venkateswaran K."/>
        </authorList>
    </citation>
    <scope>NUCLEOTIDE SEQUENCE [LARGE SCALE GENOMIC DNA]</scope>
    <source>
        <strain evidence="8 9">5B73C</strain>
    </source>
</reference>
<dbReference type="Gene3D" id="1.10.460.10">
    <property type="entry name" value="Topoisomerase I, domain 2"/>
    <property type="match status" value="1"/>
</dbReference>
<dbReference type="PROSITE" id="PS50880">
    <property type="entry name" value="TOPRIM"/>
    <property type="match status" value="1"/>
</dbReference>
<dbReference type="PANTHER" id="PTHR11390">
    <property type="entry name" value="PROKARYOTIC DNA TOPOISOMERASE"/>
    <property type="match status" value="1"/>
</dbReference>
<dbReference type="SUPFAM" id="SSF56712">
    <property type="entry name" value="Prokaryotic type I DNA topoisomerase"/>
    <property type="match status" value="1"/>
</dbReference>
<evidence type="ECO:0000259" key="6">
    <source>
        <dbReference type="PROSITE" id="PS50880"/>
    </source>
</evidence>
<dbReference type="InterPro" id="IPR013497">
    <property type="entry name" value="Topo_IA_cen"/>
</dbReference>
<evidence type="ECO:0000256" key="5">
    <source>
        <dbReference type="ARBA" id="ARBA00032877"/>
    </source>
</evidence>
<dbReference type="SMART" id="SM00436">
    <property type="entry name" value="TOP1Bc"/>
    <property type="match status" value="1"/>
</dbReference>
<evidence type="ECO:0000256" key="2">
    <source>
        <dbReference type="ARBA" id="ARBA00030003"/>
    </source>
</evidence>
<evidence type="ECO:0000313" key="8">
    <source>
        <dbReference type="EMBL" id="MDY0396190.1"/>
    </source>
</evidence>
<feature type="domain" description="Topo IA-type catalytic" evidence="7">
    <location>
        <begin position="120"/>
        <end position="240"/>
    </location>
</feature>
<feature type="domain" description="Toprim" evidence="6">
    <location>
        <begin position="1"/>
        <end position="100"/>
    </location>
</feature>
<keyword evidence="9" id="KW-1185">Reference proteome</keyword>
<evidence type="ECO:0000256" key="3">
    <source>
        <dbReference type="ARBA" id="ARBA00031985"/>
    </source>
</evidence>
<dbReference type="InterPro" id="IPR000380">
    <property type="entry name" value="Topo_IA"/>
</dbReference>
<dbReference type="InterPro" id="IPR013825">
    <property type="entry name" value="Topo_IA_cen_sub2"/>
</dbReference>
<evidence type="ECO:0000256" key="1">
    <source>
        <dbReference type="ARBA" id="ARBA00023235"/>
    </source>
</evidence>
<sequence>MLELYDAKDYDAKMARWKMENFPFIPAQFQYKSKKSSSRSKGSSGPSAAKQLKTIHQLMRRRDVETIISACDFDREGQLIGDSIIYQAKPKKAVYRLLLNEWTEDAVLEGLRYVKPNQELRPLLDAGMSRQWADWLIGINLTSVATLKYQKGRGMVLNIGRVLMPTLKIIYDRDKEIAAFVPEDYFKLSATFQTNSNQSYEGTYTVGKKDKFSAQAELEEIREKLQGKDGIITDKKSGKT</sequence>
<dbReference type="InterPro" id="IPR006171">
    <property type="entry name" value="TOPRIM_dom"/>
</dbReference>
<dbReference type="Proteomes" id="UP001281447">
    <property type="component" value="Unassembled WGS sequence"/>
</dbReference>
<dbReference type="Gene3D" id="2.70.20.10">
    <property type="entry name" value="Topoisomerase I, domain 3"/>
    <property type="match status" value="1"/>
</dbReference>
<dbReference type="Gene3D" id="3.40.50.140">
    <property type="match status" value="1"/>
</dbReference>
<dbReference type="EMBL" id="JAWDIP010000004">
    <property type="protein sequence ID" value="MDY0396190.1"/>
    <property type="molecule type" value="Genomic_DNA"/>
</dbReference>
<evidence type="ECO:0000256" key="4">
    <source>
        <dbReference type="ARBA" id="ARBA00032235"/>
    </source>
</evidence>
<dbReference type="InterPro" id="IPR013824">
    <property type="entry name" value="Topo_IA_cen_sub1"/>
</dbReference>
<protein>
    <recommendedName>
        <fullName evidence="5">Omega-protein</fullName>
    </recommendedName>
    <alternativeName>
        <fullName evidence="4">Relaxing enzyme</fullName>
    </alternativeName>
    <alternativeName>
        <fullName evidence="2">Swivelase</fullName>
    </alternativeName>
    <alternativeName>
        <fullName evidence="3">Untwisting enzyme</fullName>
    </alternativeName>
</protein>
<dbReference type="InterPro" id="IPR023405">
    <property type="entry name" value="Topo_IA_core_domain"/>
</dbReference>
<name>A0ABU5CAY3_9BACI</name>
<comment type="caution">
    <text evidence="8">The sequence shown here is derived from an EMBL/GenBank/DDBJ whole genome shotgun (WGS) entry which is preliminary data.</text>
</comment>
<dbReference type="PROSITE" id="PS52039">
    <property type="entry name" value="TOPO_IA_2"/>
    <property type="match status" value="1"/>
</dbReference>
<accession>A0ABU5CAY3</accession>
<proteinExistence type="predicted"/>